<feature type="transmembrane region" description="Helical" evidence="6">
    <location>
        <begin position="245"/>
        <end position="271"/>
    </location>
</feature>
<comment type="subcellular location">
    <subcellularLocation>
        <location evidence="1">Cell membrane</location>
        <topology evidence="1">Multi-pass membrane protein</topology>
    </subcellularLocation>
</comment>
<keyword evidence="5 6" id="KW-0472">Membrane</keyword>
<dbReference type="Proteomes" id="UP000319931">
    <property type="component" value="Unassembled WGS sequence"/>
</dbReference>
<dbReference type="RefSeq" id="WP_140850083.1">
    <property type="nucleotide sequence ID" value="NZ_RCZC01000002.1"/>
</dbReference>
<evidence type="ECO:0000256" key="2">
    <source>
        <dbReference type="ARBA" id="ARBA00022475"/>
    </source>
</evidence>
<dbReference type="InterPro" id="IPR022791">
    <property type="entry name" value="L-PG_synthase/AglD"/>
</dbReference>
<keyword evidence="8" id="KW-1185">Reference proteome</keyword>
<reference evidence="7 8" key="1">
    <citation type="journal article" date="2019" name="Environ. Microbiol.">
        <title>Species interactions and distinct microbial communities in high Arctic permafrost affected cryosols are associated with the CH4 and CO2 gas fluxes.</title>
        <authorList>
            <person name="Altshuler I."/>
            <person name="Hamel J."/>
            <person name="Turney S."/>
            <person name="Magnuson E."/>
            <person name="Levesque R."/>
            <person name="Greer C."/>
            <person name="Whyte L.G."/>
        </authorList>
    </citation>
    <scope>NUCLEOTIDE SEQUENCE [LARGE SCALE GENOMIC DNA]</scope>
    <source>
        <strain evidence="7 8">E6.1</strain>
    </source>
</reference>
<dbReference type="GO" id="GO:0005886">
    <property type="term" value="C:plasma membrane"/>
    <property type="evidence" value="ECO:0007669"/>
    <property type="project" value="UniProtKB-SubCell"/>
</dbReference>
<evidence type="ECO:0000313" key="7">
    <source>
        <dbReference type="EMBL" id="TPG54944.1"/>
    </source>
</evidence>
<comment type="caution">
    <text evidence="7">The sequence shown here is derived from an EMBL/GenBank/DDBJ whole genome shotgun (WGS) entry which is preliminary data.</text>
</comment>
<evidence type="ECO:0000256" key="3">
    <source>
        <dbReference type="ARBA" id="ARBA00022692"/>
    </source>
</evidence>
<feature type="transmembrane region" description="Helical" evidence="6">
    <location>
        <begin position="277"/>
        <end position="298"/>
    </location>
</feature>
<name>A0A502FZK0_9SPHN</name>
<feature type="transmembrane region" description="Helical" evidence="6">
    <location>
        <begin position="217"/>
        <end position="238"/>
    </location>
</feature>
<sequence length="324" mass="33567">MSRSARIGLLLATIVGLAVAAGTVGTVGLGQVLAAMGSIGWVGMATFVLWSGGVLGLLGMAWLAVATDQPSDRLWLFVWARTTREAATDILPFSQLGGLVVGARTLAAFGVPQPVIYASMIADMTTEMAAQLIFTLGGVAVLLMVLSHAPVQQGLVPLALGGVAAMIALMALFVFAQKPVLKLAGSLGARMLPGSVAAMAAVRDQLDAIYREPRRVLAAFAFNLAAWLASAAGAWIALQFMGSHVPLWAVLMIEALIFTLRSVAFAIPGAIGVQEAAYVLIGPLVGLPPATALALSLLKRARDVIIAVPALLAWQIGEARRVVS</sequence>
<dbReference type="NCBIfam" id="TIGR03476">
    <property type="entry name" value="HpnL"/>
    <property type="match status" value="1"/>
</dbReference>
<dbReference type="Pfam" id="PF03706">
    <property type="entry name" value="LPG_synthase_TM"/>
    <property type="match status" value="1"/>
</dbReference>
<organism evidence="7 8">
    <name type="scientific">Sphingomonas glacialis</name>
    <dbReference type="NCBI Taxonomy" id="658225"/>
    <lineage>
        <taxon>Bacteria</taxon>
        <taxon>Pseudomonadati</taxon>
        <taxon>Pseudomonadota</taxon>
        <taxon>Alphaproteobacteria</taxon>
        <taxon>Sphingomonadales</taxon>
        <taxon>Sphingomonadaceae</taxon>
        <taxon>Sphingomonas</taxon>
    </lineage>
</organism>
<evidence type="ECO:0000256" key="6">
    <source>
        <dbReference type="SAM" id="Phobius"/>
    </source>
</evidence>
<keyword evidence="4 6" id="KW-1133">Transmembrane helix</keyword>
<keyword evidence="2" id="KW-1003">Cell membrane</keyword>
<dbReference type="EMBL" id="RCZC01000002">
    <property type="protein sequence ID" value="TPG54944.1"/>
    <property type="molecule type" value="Genomic_DNA"/>
</dbReference>
<dbReference type="OrthoDB" id="7348988at2"/>
<evidence type="ECO:0000313" key="8">
    <source>
        <dbReference type="Proteomes" id="UP000319931"/>
    </source>
</evidence>
<accession>A0A502FZK0</accession>
<feature type="transmembrane region" description="Helical" evidence="6">
    <location>
        <begin position="129"/>
        <end position="149"/>
    </location>
</feature>
<evidence type="ECO:0000256" key="1">
    <source>
        <dbReference type="ARBA" id="ARBA00004651"/>
    </source>
</evidence>
<protein>
    <submittedName>
        <fullName evidence="7">HpnL family protein</fullName>
    </submittedName>
</protein>
<evidence type="ECO:0000256" key="4">
    <source>
        <dbReference type="ARBA" id="ARBA00022989"/>
    </source>
</evidence>
<dbReference type="AlphaFoldDB" id="A0A502FZK0"/>
<evidence type="ECO:0000256" key="5">
    <source>
        <dbReference type="ARBA" id="ARBA00023136"/>
    </source>
</evidence>
<proteinExistence type="predicted"/>
<feature type="transmembrane region" description="Helical" evidence="6">
    <location>
        <begin position="155"/>
        <end position="176"/>
    </location>
</feature>
<gene>
    <name evidence="7" type="ORF">EAH76_10150</name>
</gene>
<keyword evidence="3 6" id="KW-0812">Transmembrane</keyword>
<feature type="transmembrane region" description="Helical" evidence="6">
    <location>
        <begin position="44"/>
        <end position="65"/>
    </location>
</feature>